<dbReference type="AlphaFoldDB" id="A0A174T450"/>
<dbReference type="EMBL" id="CP043529">
    <property type="protein sequence ID" value="QEW34910.1"/>
    <property type="molecule type" value="Genomic_DNA"/>
</dbReference>
<organism evidence="1 2">
    <name type="scientific">Phocaeicola vulgatus</name>
    <name type="common">Bacteroides vulgatus</name>
    <dbReference type="NCBI Taxonomy" id="821"/>
    <lineage>
        <taxon>Bacteria</taxon>
        <taxon>Pseudomonadati</taxon>
        <taxon>Bacteroidota</taxon>
        <taxon>Bacteroidia</taxon>
        <taxon>Bacteroidales</taxon>
        <taxon>Bacteroidaceae</taxon>
        <taxon>Phocaeicola</taxon>
    </lineage>
</organism>
<protein>
    <submittedName>
        <fullName evidence="1">Uncharacterized protein</fullName>
    </submittedName>
</protein>
<evidence type="ECO:0000313" key="2">
    <source>
        <dbReference type="Proteomes" id="UP000326091"/>
    </source>
</evidence>
<evidence type="ECO:0000313" key="1">
    <source>
        <dbReference type="EMBL" id="QEW34910.1"/>
    </source>
</evidence>
<proteinExistence type="predicted"/>
<reference evidence="1 2" key="1">
    <citation type="submission" date="2019-09" db="EMBL/GenBank/DDBJ databases">
        <title>Commensal-derived Metabolites Govern Vibrio cholerae Pathogenesis in Host.</title>
        <authorList>
            <person name="Yoon S.S."/>
            <person name="Yoon M.Y."/>
        </authorList>
    </citation>
    <scope>NUCLEOTIDE SEQUENCE [LARGE SCALE GENOMIC DNA]</scope>
    <source>
        <strain evidence="1 2">VIC01</strain>
    </source>
</reference>
<gene>
    <name evidence="1" type="ORF">VIC01_00353</name>
</gene>
<name>A0A174T450_PHOVU</name>
<sequence length="117" mass="13605">MRIERADKRYQPLHLLRLVIEPAVYLRVADKPPVAQRLQRARAYSQLPADLLAREPSFHAPRVAFAPQGGDLLRECAECRHHHLESLFLDRYYFHIHAITGLPAKVTMQPLTRTVFR</sequence>
<accession>A0A174T450</accession>
<dbReference type="Proteomes" id="UP000326091">
    <property type="component" value="Chromosome"/>
</dbReference>